<reference evidence="6 7" key="1">
    <citation type="submission" date="2020-06" db="EMBL/GenBank/DDBJ databases">
        <title>Actinomadura xiongansis sp. nov., isolated from soil of Baiyangdian.</title>
        <authorList>
            <person name="Zhang X."/>
        </authorList>
    </citation>
    <scope>NUCLEOTIDE SEQUENCE [LARGE SCALE GENOMIC DNA]</scope>
    <source>
        <strain evidence="6 7">HBUM206468</strain>
    </source>
</reference>
<organism evidence="6 7">
    <name type="scientific">Actinomadura alba</name>
    <dbReference type="NCBI Taxonomy" id="406431"/>
    <lineage>
        <taxon>Bacteria</taxon>
        <taxon>Bacillati</taxon>
        <taxon>Actinomycetota</taxon>
        <taxon>Actinomycetes</taxon>
        <taxon>Streptosporangiales</taxon>
        <taxon>Thermomonosporaceae</taxon>
        <taxon>Actinomadura</taxon>
    </lineage>
</organism>
<evidence type="ECO:0000256" key="4">
    <source>
        <dbReference type="SAM" id="Phobius"/>
    </source>
</evidence>
<protein>
    <recommendedName>
        <fullName evidence="5">LamG-like jellyroll fold domain-containing protein</fullName>
    </recommendedName>
</protein>
<dbReference type="Gene3D" id="2.60.120.200">
    <property type="match status" value="1"/>
</dbReference>
<dbReference type="RefSeq" id="WP_187246713.1">
    <property type="nucleotide sequence ID" value="NZ_BAAAOK010000006.1"/>
</dbReference>
<evidence type="ECO:0000256" key="2">
    <source>
        <dbReference type="ARBA" id="ARBA00023157"/>
    </source>
</evidence>
<feature type="region of interest" description="Disordered" evidence="3">
    <location>
        <begin position="157"/>
        <end position="181"/>
    </location>
</feature>
<comment type="caution">
    <text evidence="6">The sequence shown here is derived from an EMBL/GenBank/DDBJ whole genome shotgun (WGS) entry which is preliminary data.</text>
</comment>
<gene>
    <name evidence="6" type="ORF">HKK74_29845</name>
</gene>
<evidence type="ECO:0000256" key="1">
    <source>
        <dbReference type="ARBA" id="ARBA00022729"/>
    </source>
</evidence>
<evidence type="ECO:0000256" key="3">
    <source>
        <dbReference type="SAM" id="MobiDB-lite"/>
    </source>
</evidence>
<evidence type="ECO:0000259" key="5">
    <source>
        <dbReference type="SMART" id="SM00560"/>
    </source>
</evidence>
<keyword evidence="2" id="KW-1015">Disulfide bond</keyword>
<accession>A0ABR7LYT5</accession>
<dbReference type="SUPFAM" id="SSF49899">
    <property type="entry name" value="Concanavalin A-like lectins/glucanases"/>
    <property type="match status" value="1"/>
</dbReference>
<sequence>MSANGSPPDPDEALSVADFVALLRGLKGWSGLTYRELEKRALDNGDFLPRSTISTALGRGSLPREDLVRALVTACGCDSDTVDAWLSARRRLAAGPDVARLIAGRPVDGTADEVSADDDLPSPLPRGRLRRWAAWALLPAVAVATLIGVASGAVPGLPRPGSGASVSPRPSGPAGTAPIPDPAAWWRFEEAGGSTVSDSSGRGRTATLRGGVERVAGASGGGALLFDGAGHAATKGPVVRTDAAFTVTAWVRNDAPDRWTTVINQHDGTYPAFLINYDPDHSEWALMMPHPVSGSISGDRGLFSGVPAARGKWVHLAAVSDPGAGQVSLYTDGVLAKSGPGTAMRRGDGPLDLGRGWRDGRAIDGWRGAIDDVRVFDRALTGGQIREVLSRRT</sequence>
<keyword evidence="4" id="KW-0472">Membrane</keyword>
<feature type="transmembrane region" description="Helical" evidence="4">
    <location>
        <begin position="132"/>
        <end position="154"/>
    </location>
</feature>
<dbReference type="SMART" id="SM00560">
    <property type="entry name" value="LamGL"/>
    <property type="match status" value="1"/>
</dbReference>
<dbReference type="Pfam" id="PF13385">
    <property type="entry name" value="Laminin_G_3"/>
    <property type="match status" value="1"/>
</dbReference>
<dbReference type="InterPro" id="IPR006558">
    <property type="entry name" value="LamG-like"/>
</dbReference>
<dbReference type="EMBL" id="JABVEC010000030">
    <property type="protein sequence ID" value="MBC6469662.1"/>
    <property type="molecule type" value="Genomic_DNA"/>
</dbReference>
<name>A0ABR7LYT5_9ACTN</name>
<evidence type="ECO:0000313" key="7">
    <source>
        <dbReference type="Proteomes" id="UP000805614"/>
    </source>
</evidence>
<keyword evidence="4" id="KW-0812">Transmembrane</keyword>
<keyword evidence="7" id="KW-1185">Reference proteome</keyword>
<dbReference type="Proteomes" id="UP000805614">
    <property type="component" value="Unassembled WGS sequence"/>
</dbReference>
<feature type="domain" description="LamG-like jellyroll fold" evidence="5">
    <location>
        <begin position="243"/>
        <end position="383"/>
    </location>
</feature>
<keyword evidence="4" id="KW-1133">Transmembrane helix</keyword>
<proteinExistence type="predicted"/>
<keyword evidence="1" id="KW-0732">Signal</keyword>
<dbReference type="InterPro" id="IPR013320">
    <property type="entry name" value="ConA-like_dom_sf"/>
</dbReference>
<evidence type="ECO:0000313" key="6">
    <source>
        <dbReference type="EMBL" id="MBC6469662.1"/>
    </source>
</evidence>